<evidence type="ECO:0000313" key="3">
    <source>
        <dbReference type="EMBL" id="QPS21349.1"/>
    </source>
</evidence>
<evidence type="ECO:0000313" key="4">
    <source>
        <dbReference type="EMBL" id="SQI37439.1"/>
    </source>
</evidence>
<protein>
    <recommendedName>
        <fullName evidence="7">Lipoprotein</fullName>
    </recommendedName>
</protein>
<evidence type="ECO:0000256" key="2">
    <source>
        <dbReference type="SAM" id="SignalP"/>
    </source>
</evidence>
<keyword evidence="6" id="KW-1185">Reference proteome</keyword>
<accession>A0A2X4UFJ5</accession>
<proteinExistence type="predicted"/>
<organism evidence="4 5">
    <name type="scientific">Serratia plymuthica</name>
    <dbReference type="NCBI Taxonomy" id="82996"/>
    <lineage>
        <taxon>Bacteria</taxon>
        <taxon>Pseudomonadati</taxon>
        <taxon>Pseudomonadota</taxon>
        <taxon>Gammaproteobacteria</taxon>
        <taxon>Enterobacterales</taxon>
        <taxon>Yersiniaceae</taxon>
        <taxon>Serratia</taxon>
    </lineage>
</organism>
<name>A0A2X4UFJ5_SERPL</name>
<evidence type="ECO:0000256" key="1">
    <source>
        <dbReference type="SAM" id="MobiDB-lite"/>
    </source>
</evidence>
<reference evidence="4 5" key="1">
    <citation type="submission" date="2018-06" db="EMBL/GenBank/DDBJ databases">
        <authorList>
            <consortium name="Pathogen Informatics"/>
            <person name="Doyle S."/>
        </authorList>
    </citation>
    <scope>NUCLEOTIDE SEQUENCE [LARGE SCALE GENOMIC DNA]</scope>
    <source>
        <strain evidence="4 5">NCTC12961</strain>
    </source>
</reference>
<dbReference type="AlphaFoldDB" id="A0A2X4UFJ5"/>
<dbReference type="RefSeq" id="WP_063203064.1">
    <property type="nucleotide sequence ID" value="NZ_CAMITG010000003.1"/>
</dbReference>
<dbReference type="Proteomes" id="UP000248897">
    <property type="component" value="Chromosome 1"/>
</dbReference>
<evidence type="ECO:0000313" key="5">
    <source>
        <dbReference type="Proteomes" id="UP000248897"/>
    </source>
</evidence>
<evidence type="ECO:0008006" key="7">
    <source>
        <dbReference type="Google" id="ProtNLM"/>
    </source>
</evidence>
<feature type="compositionally biased region" description="Polar residues" evidence="1">
    <location>
        <begin position="81"/>
        <end position="91"/>
    </location>
</feature>
<dbReference type="Proteomes" id="UP000594967">
    <property type="component" value="Chromosome"/>
</dbReference>
<keyword evidence="2" id="KW-0732">Signal</keyword>
<evidence type="ECO:0000313" key="6">
    <source>
        <dbReference type="Proteomes" id="UP000594967"/>
    </source>
</evidence>
<sequence length="91" mass="9501">MKIKTFIHAALLVIPMAFSSIAQAGDQTIPWAKNTGDVESNHIAAVGQNLNAGHQQVTKTQEGVWAANTGSISSDEKALTGGQNSAPKTMP</sequence>
<gene>
    <name evidence="3" type="ORF">I6G64_02660</name>
    <name evidence="4" type="ORF">NCTC12961_02359</name>
</gene>
<feature type="region of interest" description="Disordered" evidence="1">
    <location>
        <begin position="69"/>
        <end position="91"/>
    </location>
</feature>
<dbReference type="EMBL" id="CP065673">
    <property type="protein sequence ID" value="QPS21349.1"/>
    <property type="molecule type" value="Genomic_DNA"/>
</dbReference>
<dbReference type="EMBL" id="LS483469">
    <property type="protein sequence ID" value="SQI37439.1"/>
    <property type="molecule type" value="Genomic_DNA"/>
</dbReference>
<feature type="chain" id="PRO_5015992291" description="Lipoprotein" evidence="2">
    <location>
        <begin position="25"/>
        <end position="91"/>
    </location>
</feature>
<reference evidence="3 6" key="2">
    <citation type="submission" date="2020-12" db="EMBL/GenBank/DDBJ databases">
        <title>FDA dAtabase for Regulatory Grade micrObial Sequences (FDA-ARGOS): Supporting development and validation of Infectious Disease Dx tests.</title>
        <authorList>
            <person name="Sproer C."/>
            <person name="Gronow S."/>
            <person name="Severitt S."/>
            <person name="Schroder I."/>
            <person name="Tallon L."/>
            <person name="Sadzewicz L."/>
            <person name="Zhao X."/>
            <person name="Boylan J."/>
            <person name="Ott S."/>
            <person name="Bowen H."/>
            <person name="Vavikolanu K."/>
            <person name="Mehta A."/>
            <person name="Aluvathingal J."/>
            <person name="Nadendla S."/>
            <person name="Lowell S."/>
            <person name="Myers T."/>
            <person name="Yan Y."/>
            <person name="Sichtig H."/>
        </authorList>
    </citation>
    <scope>NUCLEOTIDE SEQUENCE [LARGE SCALE GENOMIC DNA]</scope>
    <source>
        <strain evidence="3 6">FDAARGOS_907</strain>
    </source>
</reference>
<feature type="signal peptide" evidence="2">
    <location>
        <begin position="1"/>
        <end position="24"/>
    </location>
</feature>